<feature type="compositionally biased region" description="Acidic residues" evidence="6">
    <location>
        <begin position="251"/>
        <end position="271"/>
    </location>
</feature>
<evidence type="ECO:0000256" key="4">
    <source>
        <dbReference type="ARBA" id="ARBA00023157"/>
    </source>
</evidence>
<dbReference type="CDD" id="cd02947">
    <property type="entry name" value="TRX_family"/>
    <property type="match status" value="1"/>
</dbReference>
<evidence type="ECO:0000313" key="8">
    <source>
        <dbReference type="EMBL" id="ANH11397.1"/>
    </source>
</evidence>
<dbReference type="SUPFAM" id="SSF52047">
    <property type="entry name" value="RNI-like"/>
    <property type="match status" value="1"/>
</dbReference>
<feature type="region of interest" description="Disordered" evidence="6">
    <location>
        <begin position="250"/>
        <end position="276"/>
    </location>
</feature>
<dbReference type="PROSITE" id="PS51352">
    <property type="entry name" value="THIOREDOXIN_2"/>
    <property type="match status" value="1"/>
</dbReference>
<evidence type="ECO:0000259" key="7">
    <source>
        <dbReference type="PROSITE" id="PS51352"/>
    </source>
</evidence>
<dbReference type="InterPro" id="IPR017937">
    <property type="entry name" value="Thioredoxin_CS"/>
</dbReference>
<organism evidence="8">
    <name type="scientific">Streptomyces sp. SD85</name>
    <dbReference type="NCBI Taxonomy" id="1849710"/>
    <lineage>
        <taxon>Bacteria</taxon>
        <taxon>Bacillati</taxon>
        <taxon>Actinomycetota</taxon>
        <taxon>Actinomycetes</taxon>
        <taxon>Kitasatosporales</taxon>
        <taxon>Streptomycetaceae</taxon>
        <taxon>Streptomyces</taxon>
    </lineage>
</organism>
<protein>
    <submittedName>
        <fullName evidence="8">SceB</fullName>
    </submittedName>
</protein>
<dbReference type="Gene3D" id="3.40.30.10">
    <property type="entry name" value="Glutaredoxin"/>
    <property type="match status" value="1"/>
</dbReference>
<dbReference type="GO" id="GO:0005829">
    <property type="term" value="C:cytosol"/>
    <property type="evidence" value="ECO:0007669"/>
    <property type="project" value="TreeGrafter"/>
</dbReference>
<dbReference type="InterPro" id="IPR032675">
    <property type="entry name" value="LRR_dom_sf"/>
</dbReference>
<evidence type="ECO:0000256" key="5">
    <source>
        <dbReference type="ARBA" id="ARBA00023284"/>
    </source>
</evidence>
<evidence type="ECO:0000256" key="6">
    <source>
        <dbReference type="SAM" id="MobiDB-lite"/>
    </source>
</evidence>
<dbReference type="GO" id="GO:0045454">
    <property type="term" value="P:cell redox homeostasis"/>
    <property type="evidence" value="ECO:0007669"/>
    <property type="project" value="TreeGrafter"/>
</dbReference>
<reference evidence="8" key="1">
    <citation type="submission" date="2016-05" db="EMBL/GenBank/DDBJ databases">
        <title>Streptomyces sp. SD85 biosynthetic gene cluster for sceliphrolactam.</title>
        <authorList>
            <person name="Low Z.J."/>
            <person name="Pang L.M."/>
            <person name="Cheang Q.W."/>
            <person name="Liang Z.-X."/>
        </authorList>
    </citation>
    <scope>NUCLEOTIDE SEQUENCE</scope>
    <source>
        <strain evidence="8">SD85</strain>
    </source>
</reference>
<comment type="similarity">
    <text evidence="1">Belongs to the thioredoxin family.</text>
</comment>
<sequence length="384" mass="39226">MGLMSARLIEFPEQGLPGTLVRYTEGGGEPVEVEPRGAVALSSGSRLVYVIDAADAEAAGKEALADGLAGLPSDAFVVADLGGATDGMLRAVAGQRAVRTLVLSGDFTDEGVAALGTMPELTDLVLESPRFTGTGLAALAGSETAGSLDTLVLSGTTAFEPRSLAALAEAPHLASLAFEGLPVDHALADALIALTPHLAEVSVAERPGHDLALDVLERLLAAGLSVNGIAAPPENAALFARAAAEAADTGAFEDEDAEDFEDGEGEEDEEPQERGVLREITDEAELDRLLAGPVPVLVDLTAPWCGPCSLLTPVLEDVVEACGDALTGVKIDVDRAGWAQERFDAMGVPTVILVRAGKESFRFSGVASAAQLTGWLAAVGVAAG</sequence>
<evidence type="ECO:0000256" key="1">
    <source>
        <dbReference type="ARBA" id="ARBA00008987"/>
    </source>
</evidence>
<keyword evidence="3" id="KW-0249">Electron transport</keyword>
<dbReference type="InterPro" id="IPR036249">
    <property type="entry name" value="Thioredoxin-like_sf"/>
</dbReference>
<dbReference type="GO" id="GO:0015035">
    <property type="term" value="F:protein-disulfide reductase activity"/>
    <property type="evidence" value="ECO:0007669"/>
    <property type="project" value="TreeGrafter"/>
</dbReference>
<dbReference type="Pfam" id="PF00085">
    <property type="entry name" value="Thioredoxin"/>
    <property type="match status" value="1"/>
</dbReference>
<dbReference type="SUPFAM" id="SSF52833">
    <property type="entry name" value="Thioredoxin-like"/>
    <property type="match status" value="1"/>
</dbReference>
<keyword evidence="4" id="KW-1015">Disulfide bond</keyword>
<evidence type="ECO:0000256" key="3">
    <source>
        <dbReference type="ARBA" id="ARBA00022982"/>
    </source>
</evidence>
<keyword evidence="2" id="KW-0813">Transport</keyword>
<name>A0A173G4H7_9ACTN</name>
<dbReference type="EMBL" id="KX230849">
    <property type="protein sequence ID" value="ANH11397.1"/>
    <property type="molecule type" value="Genomic_DNA"/>
</dbReference>
<evidence type="ECO:0000256" key="2">
    <source>
        <dbReference type="ARBA" id="ARBA00022448"/>
    </source>
</evidence>
<dbReference type="AlphaFoldDB" id="A0A173G4H7"/>
<dbReference type="PROSITE" id="PS00194">
    <property type="entry name" value="THIOREDOXIN_1"/>
    <property type="match status" value="1"/>
</dbReference>
<dbReference type="InterPro" id="IPR013766">
    <property type="entry name" value="Thioredoxin_domain"/>
</dbReference>
<feature type="domain" description="Thioredoxin" evidence="7">
    <location>
        <begin position="251"/>
        <end position="381"/>
    </location>
</feature>
<dbReference type="PANTHER" id="PTHR45663">
    <property type="entry name" value="GEO12009P1"/>
    <property type="match status" value="1"/>
</dbReference>
<proteinExistence type="inferred from homology"/>
<dbReference type="PANTHER" id="PTHR45663:SF11">
    <property type="entry name" value="GEO12009P1"/>
    <property type="match status" value="1"/>
</dbReference>
<accession>A0A173G4H7</accession>
<keyword evidence="5" id="KW-0676">Redox-active center</keyword>
<dbReference type="Gene3D" id="3.80.10.10">
    <property type="entry name" value="Ribonuclease Inhibitor"/>
    <property type="match status" value="1"/>
</dbReference>